<organism evidence="2">
    <name type="scientific">Candidatus Electrothrix aestuarii</name>
    <dbReference type="NCBI Taxonomy" id="3062594"/>
    <lineage>
        <taxon>Bacteria</taxon>
        <taxon>Pseudomonadati</taxon>
        <taxon>Thermodesulfobacteriota</taxon>
        <taxon>Desulfobulbia</taxon>
        <taxon>Desulfobulbales</taxon>
        <taxon>Desulfobulbaceae</taxon>
        <taxon>Candidatus Electrothrix</taxon>
    </lineage>
</organism>
<reference evidence="2" key="1">
    <citation type="journal article" date="2024" name="Syst. Appl. Microbiol.">
        <title>First single-strain enrichments of Electrothrix cable bacteria, description of E. aestuarii sp. nov. and E. rattekaaiensis sp. nov., and proposal of a cable bacteria taxonomy following the rules of the SeqCode.</title>
        <authorList>
            <person name="Plum-Jensen L.E."/>
            <person name="Schramm A."/>
            <person name="Marshall I.P.G."/>
        </authorList>
    </citation>
    <scope>NUCLEOTIDE SEQUENCE</scope>
    <source>
        <strain evidence="2">Rat1</strain>
    </source>
</reference>
<keyword evidence="2" id="KW-0378">Hydrolase</keyword>
<dbReference type="GO" id="GO:0016787">
    <property type="term" value="F:hydrolase activity"/>
    <property type="evidence" value="ECO:0007669"/>
    <property type="project" value="UniProtKB-KW"/>
</dbReference>
<dbReference type="KEGG" id="eaj:Q3M24_03840"/>
<feature type="domain" description="Cell wall hydrolase SleB" evidence="1">
    <location>
        <begin position="20"/>
        <end position="119"/>
    </location>
</feature>
<name>A0AAU8LX85_9BACT</name>
<dbReference type="InterPro" id="IPR011105">
    <property type="entry name" value="Cell_wall_hydrolase_SleB"/>
</dbReference>
<accession>A0AAU8LX85</accession>
<dbReference type="Gene3D" id="1.10.10.2520">
    <property type="entry name" value="Cell wall hydrolase SleB, domain 1"/>
    <property type="match status" value="1"/>
</dbReference>
<dbReference type="InterPro" id="IPR042047">
    <property type="entry name" value="SleB_dom1"/>
</dbReference>
<dbReference type="Pfam" id="PF07486">
    <property type="entry name" value="Hydrolase_2"/>
    <property type="match status" value="1"/>
</dbReference>
<sequence length="122" mass="14065">MSFLEGLLWLTLNVYHEARSEPQIGQLAVAHVTLNRANQNNQTVEQAVTAPRQFSWTFLQKSYMPKETGAFVDCLQTAMKAMTTDDFTDGATFYHREDVHPKWAGEKTYVAQYGEHIFYRNN</sequence>
<protein>
    <submittedName>
        <fullName evidence="2">Cell wall hydrolase</fullName>
    </submittedName>
</protein>
<reference evidence="2" key="2">
    <citation type="submission" date="2024-06" db="EMBL/GenBank/DDBJ databases">
        <authorList>
            <person name="Plum-Jensen L.E."/>
            <person name="Schramm A."/>
            <person name="Marshall I.P.G."/>
        </authorList>
    </citation>
    <scope>NUCLEOTIDE SEQUENCE</scope>
    <source>
        <strain evidence="2">Rat1</strain>
    </source>
</reference>
<dbReference type="EMBL" id="CP159373">
    <property type="protein sequence ID" value="XCN73898.1"/>
    <property type="molecule type" value="Genomic_DNA"/>
</dbReference>
<proteinExistence type="predicted"/>
<evidence type="ECO:0000313" key="2">
    <source>
        <dbReference type="EMBL" id="XCN73898.1"/>
    </source>
</evidence>
<dbReference type="AlphaFoldDB" id="A0AAU8LX85"/>
<evidence type="ECO:0000259" key="1">
    <source>
        <dbReference type="Pfam" id="PF07486"/>
    </source>
</evidence>
<gene>
    <name evidence="2" type="ORF">Q3M24_03840</name>
</gene>